<dbReference type="HOGENOM" id="CLU_152070_0_0_1"/>
<dbReference type="OrthoDB" id="4067598at2759"/>
<dbReference type="Proteomes" id="UP000006790">
    <property type="component" value="Chromosome 2"/>
</dbReference>
<dbReference type="STRING" id="931890.G8JQ80"/>
<dbReference type="AlphaFoldDB" id="G8JQ80"/>
<dbReference type="eggNOG" id="ENOG502S8R2">
    <property type="taxonomic scope" value="Eukaryota"/>
</dbReference>
<keyword evidence="2" id="KW-1185">Reference proteome</keyword>
<evidence type="ECO:0000313" key="1">
    <source>
        <dbReference type="EMBL" id="AET38238.1"/>
    </source>
</evidence>
<dbReference type="FunCoup" id="G8JQ80">
    <property type="interactions" value="218"/>
</dbReference>
<organism evidence="1 2">
    <name type="scientific">Eremothecium cymbalariae (strain CBS 270.75 / DBVPG 7215 / KCTC 17166 / NRRL Y-17582)</name>
    <name type="common">Yeast</name>
    <dbReference type="NCBI Taxonomy" id="931890"/>
    <lineage>
        <taxon>Eukaryota</taxon>
        <taxon>Fungi</taxon>
        <taxon>Dikarya</taxon>
        <taxon>Ascomycota</taxon>
        <taxon>Saccharomycotina</taxon>
        <taxon>Saccharomycetes</taxon>
        <taxon>Saccharomycetales</taxon>
        <taxon>Saccharomycetaceae</taxon>
        <taxon>Eremothecium</taxon>
    </lineage>
</organism>
<name>G8JQ80_ERECY</name>
<sequence>MSNVLRMSLERFQKEPLEENRDYVVLQQARDHAAGQLPDLRYLSKQMQQLYQQLDKTRNYQEFVDVLMKNKPLLREIFTLEKMSQRAAVSPKINWRKYGLDVEEYLIENHREALGEDCGWAFNDDD</sequence>
<dbReference type="OMA" id="DKTRNYQ"/>
<dbReference type="GO" id="GO:0045944">
    <property type="term" value="P:positive regulation of transcription by RNA polymerase II"/>
    <property type="evidence" value="ECO:0007669"/>
    <property type="project" value="EnsemblFungi"/>
</dbReference>
<dbReference type="GeneID" id="11470693"/>
<protein>
    <submittedName>
        <fullName evidence="1">Uncharacterized protein</fullName>
    </submittedName>
</protein>
<accession>G8JQ80</accession>
<dbReference type="InParanoid" id="G8JQ80"/>
<dbReference type="EMBL" id="CP002498">
    <property type="protein sequence ID" value="AET38238.1"/>
    <property type="molecule type" value="Genomic_DNA"/>
</dbReference>
<dbReference type="GO" id="GO:0140671">
    <property type="term" value="C:ADA complex"/>
    <property type="evidence" value="ECO:0007669"/>
    <property type="project" value="EnsemblFungi"/>
</dbReference>
<proteinExistence type="predicted"/>
<dbReference type="RefSeq" id="XP_003645055.1">
    <property type="nucleotide sequence ID" value="XM_003645007.1"/>
</dbReference>
<dbReference type="KEGG" id="erc:Ecym_2517"/>
<gene>
    <name evidence="1" type="ordered locus">Ecym_2517</name>
</gene>
<evidence type="ECO:0000313" key="2">
    <source>
        <dbReference type="Proteomes" id="UP000006790"/>
    </source>
</evidence>
<reference evidence="2" key="1">
    <citation type="journal article" date="2012" name="G3 (Bethesda)">
        <title>Pichia sorbitophila, an interspecies yeast hybrid reveals early steps of genome resolution following polyploidization.</title>
        <authorList>
            <person name="Leh Louis V."/>
            <person name="Despons L."/>
            <person name="Friedrich A."/>
            <person name="Martin T."/>
            <person name="Durrens P."/>
            <person name="Casaregola S."/>
            <person name="Neuveglise C."/>
            <person name="Fairhead C."/>
            <person name="Marck C."/>
            <person name="Cruz J.A."/>
            <person name="Straub M.L."/>
            <person name="Kugler V."/>
            <person name="Sacerdot C."/>
            <person name="Uzunov Z."/>
            <person name="Thierry A."/>
            <person name="Weiss S."/>
            <person name="Bleykasten C."/>
            <person name="De Montigny J."/>
            <person name="Jacques N."/>
            <person name="Jung P."/>
            <person name="Lemaire M."/>
            <person name="Mallet S."/>
            <person name="Morel G."/>
            <person name="Richard G.F."/>
            <person name="Sarkar A."/>
            <person name="Savel G."/>
            <person name="Schacherer J."/>
            <person name="Seret M.L."/>
            <person name="Talla E."/>
            <person name="Samson G."/>
            <person name="Jubin C."/>
            <person name="Poulain J."/>
            <person name="Vacherie B."/>
            <person name="Barbe V."/>
            <person name="Pelletier E."/>
            <person name="Sherman D.J."/>
            <person name="Westhof E."/>
            <person name="Weissenbach J."/>
            <person name="Baret P.V."/>
            <person name="Wincker P."/>
            <person name="Gaillardin C."/>
            <person name="Dujon B."/>
            <person name="Souciet J.L."/>
        </authorList>
    </citation>
    <scope>NUCLEOTIDE SEQUENCE [LARGE SCALE GENOMIC DNA]</scope>
    <source>
        <strain evidence="2">CBS 270.75 / DBVPG 7215 / KCTC 17166 / NRRL Y-17582</strain>
    </source>
</reference>